<evidence type="ECO:0008006" key="3">
    <source>
        <dbReference type="Google" id="ProtNLM"/>
    </source>
</evidence>
<sequence>MCTLDAKDFVSELMRAPERLVKISQMPEEERRGAIRALGYGFTSRELDDYICYYADMLRDDLYLGEGDFRDIIMKKWGNCLE</sequence>
<organism evidence="1 2">
    <name type="scientific">Cloacibacillus porcorum</name>
    <dbReference type="NCBI Taxonomy" id="1197717"/>
    <lineage>
        <taxon>Bacteria</taxon>
        <taxon>Thermotogati</taxon>
        <taxon>Synergistota</taxon>
        <taxon>Synergistia</taxon>
        <taxon>Synergistales</taxon>
        <taxon>Synergistaceae</taxon>
        <taxon>Cloacibacillus</taxon>
    </lineage>
</organism>
<evidence type="ECO:0000313" key="2">
    <source>
        <dbReference type="Proteomes" id="UP000093044"/>
    </source>
</evidence>
<dbReference type="OrthoDB" id="9897239at2"/>
<gene>
    <name evidence="1" type="ORF">BED41_02285</name>
</gene>
<reference evidence="1" key="1">
    <citation type="submission" date="2016-08" db="EMBL/GenBank/DDBJ databases">
        <title>Complete genome of Cloacibacillus porcorum.</title>
        <authorList>
            <person name="Looft T."/>
            <person name="Bayles D.O."/>
            <person name="Alt D.P."/>
        </authorList>
    </citation>
    <scope>NUCLEOTIDE SEQUENCE [LARGE SCALE GENOMIC DNA]</scope>
    <source>
        <strain evidence="1">CL-84</strain>
    </source>
</reference>
<dbReference type="RefSeq" id="WP_066742574.1">
    <property type="nucleotide sequence ID" value="NZ_CALCLR010000017.1"/>
</dbReference>
<accession>A0A1B2I236</accession>
<dbReference type="GeneID" id="83056678"/>
<evidence type="ECO:0000313" key="1">
    <source>
        <dbReference type="EMBL" id="ANZ44022.1"/>
    </source>
</evidence>
<dbReference type="Proteomes" id="UP000093044">
    <property type="component" value="Chromosome"/>
</dbReference>
<dbReference type="KEGG" id="cpor:BED41_02285"/>
<dbReference type="EMBL" id="CP016757">
    <property type="protein sequence ID" value="ANZ44022.1"/>
    <property type="molecule type" value="Genomic_DNA"/>
</dbReference>
<name>A0A1B2I236_9BACT</name>
<dbReference type="AlphaFoldDB" id="A0A1B2I236"/>
<dbReference type="STRING" id="1197717.BED41_02285"/>
<keyword evidence="2" id="KW-1185">Reference proteome</keyword>
<protein>
    <recommendedName>
        <fullName evidence="3">Nif11 domain-containing protein</fullName>
    </recommendedName>
</protein>
<proteinExistence type="predicted"/>